<evidence type="ECO:0000256" key="2">
    <source>
        <dbReference type="ARBA" id="ARBA00004651"/>
    </source>
</evidence>
<evidence type="ECO:0000256" key="1">
    <source>
        <dbReference type="ARBA" id="ARBA00003408"/>
    </source>
</evidence>
<dbReference type="GO" id="GO:0015297">
    <property type="term" value="F:antiporter activity"/>
    <property type="evidence" value="ECO:0007669"/>
    <property type="project" value="UniProtKB-KW"/>
</dbReference>
<evidence type="ECO:0000256" key="3">
    <source>
        <dbReference type="ARBA" id="ARBA00010199"/>
    </source>
</evidence>
<dbReference type="Pfam" id="PF01554">
    <property type="entry name" value="MatE"/>
    <property type="match status" value="2"/>
</dbReference>
<keyword evidence="5" id="KW-0813">Transport</keyword>
<protein>
    <recommendedName>
        <fullName evidence="4">Probable multidrug resistance protein NorM</fullName>
    </recommendedName>
    <alternativeName>
        <fullName evidence="12">Multidrug-efflux transporter</fullName>
    </alternativeName>
</protein>
<dbReference type="PANTHER" id="PTHR43298">
    <property type="entry name" value="MULTIDRUG RESISTANCE PROTEIN NORM-RELATED"/>
    <property type="match status" value="1"/>
</dbReference>
<dbReference type="NCBIfam" id="TIGR00797">
    <property type="entry name" value="matE"/>
    <property type="match status" value="1"/>
</dbReference>
<comment type="similarity">
    <text evidence="3">Belongs to the multi antimicrobial extrusion (MATE) (TC 2.A.66.1) family.</text>
</comment>
<feature type="transmembrane region" description="Helical" evidence="13">
    <location>
        <begin position="125"/>
        <end position="144"/>
    </location>
</feature>
<feature type="transmembrane region" description="Helical" evidence="13">
    <location>
        <begin position="250"/>
        <end position="270"/>
    </location>
</feature>
<evidence type="ECO:0000256" key="8">
    <source>
        <dbReference type="ARBA" id="ARBA00022692"/>
    </source>
</evidence>
<feature type="transmembrane region" description="Helical" evidence="13">
    <location>
        <begin position="276"/>
        <end position="296"/>
    </location>
</feature>
<dbReference type="PATRIC" id="fig|471514.4.peg.1180"/>
<feature type="transmembrane region" description="Helical" evidence="13">
    <location>
        <begin position="188"/>
        <end position="209"/>
    </location>
</feature>
<evidence type="ECO:0000256" key="4">
    <source>
        <dbReference type="ARBA" id="ARBA00020268"/>
    </source>
</evidence>
<dbReference type="InterPro" id="IPR002528">
    <property type="entry name" value="MATE_fam"/>
</dbReference>
<sequence>MRSYREILSLSWPILLEMGVQMFIMNMNTFMVSRLGDGVVAAVATANTALSIVGMLMGIVGIGANILVAQYFGAGERLSTSRIVVEAMRLNLLVSIIVGVFMMAEPWIALTLLHTPALILEPARLYLRWMSVLLPLQSVSMLAAGILRSFGSTRPVLYLSILNVVLTVSGNAVVVYQGFGLPELGIEGLVGANALGGVVSTVLMCRLLYTKMPAKVGLSAWWKRGHFTWDVIRVGVPSAVELGSYQLTQFLIVSLVSLLGAYAVATRAYASAVESMSFLVGMGLSQGISILVGHRIGRQDYTGAREIANQGIILGALLMTLTGGLLFLFGGDIVRVFSHDPTVIRWGTGVLRIIAIAQPAKAVNMVIGGALRGAGDNKWLMWNSGTFVWLSVIFAYLFGITWHGALYGMWWGMCLDEWIRAGLVFRRLRGDRWQGRSYVQASTVNGDASSGAPVPMEH</sequence>
<feature type="transmembrane region" description="Helical" evidence="13">
    <location>
        <begin position="39"/>
        <end position="69"/>
    </location>
</feature>
<comment type="caution">
    <text evidence="14">The sequence shown here is derived from an EMBL/GenBank/DDBJ whole genome shotgun (WGS) entry which is preliminary data.</text>
</comment>
<evidence type="ECO:0000313" key="14">
    <source>
        <dbReference type="EMBL" id="KPV42608.1"/>
    </source>
</evidence>
<evidence type="ECO:0000256" key="7">
    <source>
        <dbReference type="ARBA" id="ARBA00022475"/>
    </source>
</evidence>
<dbReference type="PANTHER" id="PTHR43298:SF2">
    <property type="entry name" value="FMN_FAD EXPORTER YEEO-RELATED"/>
    <property type="match status" value="1"/>
</dbReference>
<feature type="transmembrane region" description="Helical" evidence="13">
    <location>
        <begin position="90"/>
        <end position="113"/>
    </location>
</feature>
<keyword evidence="15" id="KW-1185">Reference proteome</keyword>
<evidence type="ECO:0000256" key="13">
    <source>
        <dbReference type="SAM" id="Phobius"/>
    </source>
</evidence>
<evidence type="ECO:0000256" key="9">
    <source>
        <dbReference type="ARBA" id="ARBA00022989"/>
    </source>
</evidence>
<evidence type="ECO:0000256" key="10">
    <source>
        <dbReference type="ARBA" id="ARBA00023065"/>
    </source>
</evidence>
<evidence type="ECO:0000256" key="12">
    <source>
        <dbReference type="ARBA" id="ARBA00031636"/>
    </source>
</evidence>
<dbReference type="EMBL" id="LJCO01000072">
    <property type="protein sequence ID" value="KPV42608.1"/>
    <property type="molecule type" value="Genomic_DNA"/>
</dbReference>
<feature type="transmembrane region" description="Helical" evidence="13">
    <location>
        <begin position="156"/>
        <end position="176"/>
    </location>
</feature>
<keyword evidence="6" id="KW-0050">Antiport</keyword>
<dbReference type="InterPro" id="IPR050222">
    <property type="entry name" value="MATE_MdtK"/>
</dbReference>
<keyword evidence="11 13" id="KW-0472">Membrane</keyword>
<dbReference type="PIRSF" id="PIRSF006603">
    <property type="entry name" value="DinF"/>
    <property type="match status" value="1"/>
</dbReference>
<dbReference type="Proteomes" id="UP000050482">
    <property type="component" value="Unassembled WGS sequence"/>
</dbReference>
<dbReference type="STRING" id="471514.AN477_16640"/>
<name>A0A0P9CZQ1_9BACL</name>
<evidence type="ECO:0000256" key="6">
    <source>
        <dbReference type="ARBA" id="ARBA00022449"/>
    </source>
</evidence>
<dbReference type="RefSeq" id="WP_054970301.1">
    <property type="nucleotide sequence ID" value="NZ_LJCO01000072.1"/>
</dbReference>
<evidence type="ECO:0000256" key="11">
    <source>
        <dbReference type="ARBA" id="ARBA00023136"/>
    </source>
</evidence>
<feature type="transmembrane region" description="Helical" evidence="13">
    <location>
        <begin position="387"/>
        <end position="410"/>
    </location>
</feature>
<evidence type="ECO:0000256" key="5">
    <source>
        <dbReference type="ARBA" id="ARBA00022448"/>
    </source>
</evidence>
<accession>A0A0P9CZQ1</accession>
<dbReference type="GO" id="GO:0005886">
    <property type="term" value="C:plasma membrane"/>
    <property type="evidence" value="ECO:0007669"/>
    <property type="project" value="UniProtKB-SubCell"/>
</dbReference>
<dbReference type="AlphaFoldDB" id="A0A0P9CZQ1"/>
<dbReference type="CDD" id="cd13134">
    <property type="entry name" value="MATE_like_8"/>
    <property type="match status" value="1"/>
</dbReference>
<keyword evidence="8 13" id="KW-0812">Transmembrane</keyword>
<organism evidence="14 15">
    <name type="scientific">Alicyclobacillus ferrooxydans</name>
    <dbReference type="NCBI Taxonomy" id="471514"/>
    <lineage>
        <taxon>Bacteria</taxon>
        <taxon>Bacillati</taxon>
        <taxon>Bacillota</taxon>
        <taxon>Bacilli</taxon>
        <taxon>Bacillales</taxon>
        <taxon>Alicyclobacillaceae</taxon>
        <taxon>Alicyclobacillus</taxon>
    </lineage>
</organism>
<dbReference type="GO" id="GO:0006811">
    <property type="term" value="P:monoatomic ion transport"/>
    <property type="evidence" value="ECO:0007669"/>
    <property type="project" value="UniProtKB-KW"/>
</dbReference>
<comment type="subcellular location">
    <subcellularLocation>
        <location evidence="2">Cell membrane</location>
        <topology evidence="2">Multi-pass membrane protein</topology>
    </subcellularLocation>
</comment>
<gene>
    <name evidence="14" type="ORF">AN477_16640</name>
</gene>
<comment type="function">
    <text evidence="1">Multidrug efflux pump.</text>
</comment>
<evidence type="ECO:0000313" key="15">
    <source>
        <dbReference type="Proteomes" id="UP000050482"/>
    </source>
</evidence>
<dbReference type="InterPro" id="IPR048279">
    <property type="entry name" value="MdtK-like"/>
</dbReference>
<feature type="transmembrane region" description="Helical" evidence="13">
    <location>
        <begin position="308"/>
        <end position="329"/>
    </location>
</feature>
<dbReference type="GO" id="GO:0042910">
    <property type="term" value="F:xenobiotic transmembrane transporter activity"/>
    <property type="evidence" value="ECO:0007669"/>
    <property type="project" value="InterPro"/>
</dbReference>
<keyword evidence="7" id="KW-1003">Cell membrane</keyword>
<reference evidence="14 15" key="1">
    <citation type="submission" date="2015-09" db="EMBL/GenBank/DDBJ databases">
        <title>Draft genome sequence of Alicyclobacillus ferrooxydans DSM 22381.</title>
        <authorList>
            <person name="Hemp J."/>
        </authorList>
    </citation>
    <scope>NUCLEOTIDE SEQUENCE [LARGE SCALE GENOMIC DNA]</scope>
    <source>
        <strain evidence="14 15">TC-34</strain>
    </source>
</reference>
<keyword evidence="9 13" id="KW-1133">Transmembrane helix</keyword>
<feature type="transmembrane region" description="Helical" evidence="13">
    <location>
        <begin position="7"/>
        <end position="27"/>
    </location>
</feature>
<proteinExistence type="inferred from homology"/>
<keyword evidence="10" id="KW-0406">Ion transport</keyword>